<keyword evidence="1" id="KW-0456">Lyase</keyword>
<evidence type="ECO:0000313" key="1">
    <source>
        <dbReference type="EMBL" id="VEB51695.1"/>
    </source>
</evidence>
<name>A0A3S4J833_SALET</name>
<dbReference type="EC" id="4.1.2.-" evidence="1"/>
<dbReference type="Proteomes" id="UP000269208">
    <property type="component" value="Chromosome"/>
</dbReference>
<proteinExistence type="predicted"/>
<sequence>MADLDDIKDGKDFHTDKPQTNTLFALKGCGALDWGMQSRLARIFNPKTRKTVMLAFGPWIFPGADNRT</sequence>
<dbReference type="AlphaFoldDB" id="A0A3S4J833"/>
<accession>A0A3S4J833</accession>
<gene>
    <name evidence="1" type="primary">lsrF_2</name>
    <name evidence="1" type="ORF">NCTC6754_01419</name>
</gene>
<dbReference type="Gene3D" id="3.20.20.70">
    <property type="entry name" value="Aldolase class I"/>
    <property type="match status" value="1"/>
</dbReference>
<dbReference type="InterPro" id="IPR013785">
    <property type="entry name" value="Aldolase_TIM"/>
</dbReference>
<dbReference type="GO" id="GO:0016829">
    <property type="term" value="F:lyase activity"/>
    <property type="evidence" value="ECO:0007669"/>
    <property type="project" value="UniProtKB-KW"/>
</dbReference>
<reference evidence="1 2" key="1">
    <citation type="submission" date="2018-12" db="EMBL/GenBank/DDBJ databases">
        <authorList>
            <consortium name="Pathogen Informatics"/>
        </authorList>
    </citation>
    <scope>NUCLEOTIDE SEQUENCE [LARGE SCALE GENOMIC DNA]</scope>
    <source>
        <strain evidence="1 2">NCTC6754</strain>
    </source>
</reference>
<organism evidence="1 2">
    <name type="scientific">Salmonella enterica I</name>
    <dbReference type="NCBI Taxonomy" id="59201"/>
    <lineage>
        <taxon>Bacteria</taxon>
        <taxon>Pseudomonadati</taxon>
        <taxon>Pseudomonadota</taxon>
        <taxon>Gammaproteobacteria</taxon>
        <taxon>Enterobacterales</taxon>
        <taxon>Enterobacteriaceae</taxon>
        <taxon>Salmonella</taxon>
    </lineage>
</organism>
<protein>
    <submittedName>
        <fullName evidence="1">Aldolase</fullName>
        <ecNumber evidence="1">4.1.2.-</ecNumber>
    </submittedName>
</protein>
<evidence type="ECO:0000313" key="2">
    <source>
        <dbReference type="Proteomes" id="UP000269208"/>
    </source>
</evidence>
<dbReference type="EMBL" id="LR134190">
    <property type="protein sequence ID" value="VEB51695.1"/>
    <property type="molecule type" value="Genomic_DNA"/>
</dbReference>